<organism evidence="9 10">
    <name type="scientific">Mycolicibacterium porcinum</name>
    <dbReference type="NCBI Taxonomy" id="39693"/>
    <lineage>
        <taxon>Bacteria</taxon>
        <taxon>Bacillati</taxon>
        <taxon>Actinomycetota</taxon>
        <taxon>Actinomycetes</taxon>
        <taxon>Mycobacteriales</taxon>
        <taxon>Mycobacteriaceae</taxon>
        <taxon>Mycolicibacterium</taxon>
    </lineage>
</organism>
<dbReference type="Gene3D" id="1.20.144.10">
    <property type="entry name" value="Phosphatidic acid phosphatase type 2/haloperoxidase"/>
    <property type="match status" value="2"/>
</dbReference>
<dbReference type="InterPro" id="IPR000326">
    <property type="entry name" value="PAP2/HPO"/>
</dbReference>
<feature type="transmembrane region" description="Helical" evidence="7">
    <location>
        <begin position="153"/>
        <end position="176"/>
    </location>
</feature>
<protein>
    <submittedName>
        <fullName evidence="9">Phosphatase PAP2 family protein</fullName>
    </submittedName>
</protein>
<feature type="transmembrane region" description="Helical" evidence="7">
    <location>
        <begin position="54"/>
        <end position="79"/>
    </location>
</feature>
<dbReference type="Pfam" id="PF01569">
    <property type="entry name" value="PAP2"/>
    <property type="match status" value="1"/>
</dbReference>
<evidence type="ECO:0000313" key="10">
    <source>
        <dbReference type="Proteomes" id="UP001558474"/>
    </source>
</evidence>
<evidence type="ECO:0000259" key="8">
    <source>
        <dbReference type="SMART" id="SM00014"/>
    </source>
</evidence>
<keyword evidence="2" id="KW-1003">Cell membrane</keyword>
<feature type="transmembrane region" description="Helical" evidence="7">
    <location>
        <begin position="86"/>
        <end position="108"/>
    </location>
</feature>
<dbReference type="Proteomes" id="UP001558474">
    <property type="component" value="Unassembled WGS sequence"/>
</dbReference>
<dbReference type="PANTHER" id="PTHR14969:SF62">
    <property type="entry name" value="DECAPRENYLPHOSPHORYL-5-PHOSPHORIBOSE PHOSPHATASE RV3807C-RELATED"/>
    <property type="match status" value="1"/>
</dbReference>
<dbReference type="EMBL" id="JBDLOU010000020">
    <property type="protein sequence ID" value="MEX3738916.1"/>
    <property type="molecule type" value="Genomic_DNA"/>
</dbReference>
<keyword evidence="3 7" id="KW-0812">Transmembrane</keyword>
<comment type="caution">
    <text evidence="9">The sequence shown here is derived from an EMBL/GenBank/DDBJ whole genome shotgun (WGS) entry which is preliminary data.</text>
</comment>
<evidence type="ECO:0000256" key="2">
    <source>
        <dbReference type="ARBA" id="ARBA00022475"/>
    </source>
</evidence>
<evidence type="ECO:0000256" key="5">
    <source>
        <dbReference type="ARBA" id="ARBA00022989"/>
    </source>
</evidence>
<name>A0ABV3VBX3_9MYCO</name>
<accession>A0ABV3VBX3</accession>
<evidence type="ECO:0000256" key="1">
    <source>
        <dbReference type="ARBA" id="ARBA00004651"/>
    </source>
</evidence>
<evidence type="ECO:0000256" key="4">
    <source>
        <dbReference type="ARBA" id="ARBA00022801"/>
    </source>
</evidence>
<feature type="transmembrane region" description="Helical" evidence="7">
    <location>
        <begin position="182"/>
        <end position="200"/>
    </location>
</feature>
<keyword evidence="5 7" id="KW-1133">Transmembrane helix</keyword>
<dbReference type="PANTHER" id="PTHR14969">
    <property type="entry name" value="SPHINGOSINE-1-PHOSPHATE PHOSPHOHYDROLASE"/>
    <property type="match status" value="1"/>
</dbReference>
<keyword evidence="4" id="KW-0378">Hydrolase</keyword>
<proteinExistence type="predicted"/>
<dbReference type="InterPro" id="IPR036938">
    <property type="entry name" value="PAP2/HPO_sf"/>
</dbReference>
<keyword evidence="10" id="KW-1185">Reference proteome</keyword>
<keyword evidence="6 7" id="KW-0472">Membrane</keyword>
<evidence type="ECO:0000256" key="7">
    <source>
        <dbReference type="SAM" id="Phobius"/>
    </source>
</evidence>
<dbReference type="SUPFAM" id="SSF48317">
    <property type="entry name" value="Acid phosphatase/Vanadium-dependent haloperoxidase"/>
    <property type="match status" value="1"/>
</dbReference>
<evidence type="ECO:0000256" key="3">
    <source>
        <dbReference type="ARBA" id="ARBA00022692"/>
    </source>
</evidence>
<evidence type="ECO:0000313" key="9">
    <source>
        <dbReference type="EMBL" id="MEX3738916.1"/>
    </source>
</evidence>
<dbReference type="RefSeq" id="WP_368573046.1">
    <property type="nucleotide sequence ID" value="NZ_JBDLOU010000020.1"/>
</dbReference>
<dbReference type="SMART" id="SM00014">
    <property type="entry name" value="acidPPc"/>
    <property type="match status" value="1"/>
</dbReference>
<feature type="domain" description="Phosphatidic acid phosphatase type 2/haloperoxidase" evidence="8">
    <location>
        <begin position="86"/>
        <end position="197"/>
    </location>
</feature>
<evidence type="ECO:0000256" key="6">
    <source>
        <dbReference type="ARBA" id="ARBA00023136"/>
    </source>
</evidence>
<comment type="subcellular location">
    <subcellularLocation>
        <location evidence="1">Cell membrane</location>
        <topology evidence="1">Multi-pass membrane protein</topology>
    </subcellularLocation>
</comment>
<reference evidence="9 10" key="1">
    <citation type="submission" date="2024-04" db="EMBL/GenBank/DDBJ databases">
        <title>Genomic Markers of Mycobacteria.</title>
        <authorList>
            <person name="Soliman M.S."/>
            <person name="Elkholy A."/>
            <person name="Soliman N.S."/>
            <person name="Abbas A."/>
            <person name="Khayrat S."/>
            <person name="Shawky S."/>
        </authorList>
    </citation>
    <scope>NUCLEOTIDE SEQUENCE [LARGE SCALE GENOMIC DNA]</scope>
    <source>
        <strain evidence="9 10">Egy-CU-AM5</strain>
    </source>
</reference>
<sequence>MRRVTWQVPMAVVLLIGFAGVGIIAHTARAGTVVDHRVLDWFVAQRNAALTGIATLITDVGSPAAIAAIAVVAAVLIWARTRAAGTAIAVVATVGLASALSTVSKALVGSHRPPTAVQLLTETDHSYPSGHVTGTAALLGILAIVVGTRTGQVVGLLVCAAVATLVVAATRLYLGVHWLTDVTGGLLLGSAAVLLGWAFLARPADRTPGTTEDSAEPTLTRWCRLVVRAVNGCGFAMAEHEDHQAG</sequence>
<gene>
    <name evidence="9" type="ORF">ABFW12_11815</name>
</gene>
<dbReference type="CDD" id="cd03392">
    <property type="entry name" value="PAP2_like_2"/>
    <property type="match status" value="1"/>
</dbReference>
<feature type="transmembrane region" description="Helical" evidence="7">
    <location>
        <begin position="128"/>
        <end position="146"/>
    </location>
</feature>